<keyword evidence="4" id="KW-0564">Palmitate</keyword>
<evidence type="ECO:0000256" key="1">
    <source>
        <dbReference type="ARBA" id="ARBA00022475"/>
    </source>
</evidence>
<evidence type="ECO:0000256" key="4">
    <source>
        <dbReference type="ARBA" id="ARBA00023139"/>
    </source>
</evidence>
<sequence>MRMGRRVWALLLLPALLLGVLSGCNESKNIVFEADTGAVQHQTDLTFFGYKYEALNVMAIEDALHGYMNDYPGVNIAYDGIKSPDYFSVLEKRLSTGNGDDIFMVDHERVLKLSGQGQLADLSDLSTLENFSDLARSQMAADGTIDYLPTSISAFGLYCNTTLLKKHGQKIPENLAELEAVCDYFVSQKIIPIVANNDISLKTVVLAKGLLPVYQSADPAARIARLSSGQDDLTQVLAPGFSLVEKMLRRGWIDADEALNTAKTKDDLALFAAGERPFMLTGVWAVPRLRELEPDFSFEVRPYPILDDGSVLVINIDTRVSVNADSPHVEKAKEFVEYLTQKDVMWEFVDSQCSFSPLKDNRLSEDQAIQSISPYLTNGRSVIGADDNLQLPIWDLARQCTVGMLQGDSAEQATARMQLLIDQWRAQQTEVGTP</sequence>
<dbReference type="AlphaFoldDB" id="A0A1C6FZ67"/>
<proteinExistence type="predicted"/>
<accession>A0A1C6FZ67</accession>
<keyword evidence="5" id="KW-0449">Lipoprotein</keyword>
<dbReference type="Pfam" id="PF13416">
    <property type="entry name" value="SBP_bac_8"/>
    <property type="match status" value="1"/>
</dbReference>
<dbReference type="PANTHER" id="PTHR43649:SF33">
    <property type="entry name" value="POLYGALACTURONAN_RHAMNOGALACTURONAN-BINDING PROTEIN YTCQ"/>
    <property type="match status" value="1"/>
</dbReference>
<reference evidence="6" key="1">
    <citation type="submission" date="2015-09" db="EMBL/GenBank/DDBJ databases">
        <authorList>
            <consortium name="Pathogen Informatics"/>
        </authorList>
    </citation>
    <scope>NUCLEOTIDE SEQUENCE</scope>
    <source>
        <strain evidence="6">2789STDY5834896</strain>
    </source>
</reference>
<dbReference type="PANTHER" id="PTHR43649">
    <property type="entry name" value="ARABINOSE-BINDING PROTEIN-RELATED"/>
    <property type="match status" value="1"/>
</dbReference>
<organism evidence="6">
    <name type="scientific">uncultured Anaerotruncus sp</name>
    <dbReference type="NCBI Taxonomy" id="905011"/>
    <lineage>
        <taxon>Bacteria</taxon>
        <taxon>Bacillati</taxon>
        <taxon>Bacillota</taxon>
        <taxon>Clostridia</taxon>
        <taxon>Eubacteriales</taxon>
        <taxon>Oscillospiraceae</taxon>
        <taxon>Anaerotruncus</taxon>
        <taxon>environmental samples</taxon>
    </lineage>
</organism>
<evidence type="ECO:0000313" key="6">
    <source>
        <dbReference type="EMBL" id="SCJ38351.1"/>
    </source>
</evidence>
<protein>
    <submittedName>
        <fullName evidence="6">Maltose ABC transporter periplasmic protein</fullName>
    </submittedName>
</protein>
<keyword evidence="3" id="KW-0472">Membrane</keyword>
<evidence type="ECO:0000256" key="2">
    <source>
        <dbReference type="ARBA" id="ARBA00022729"/>
    </source>
</evidence>
<evidence type="ECO:0000256" key="5">
    <source>
        <dbReference type="ARBA" id="ARBA00023288"/>
    </source>
</evidence>
<dbReference type="InterPro" id="IPR006059">
    <property type="entry name" value="SBP"/>
</dbReference>
<keyword evidence="2" id="KW-0732">Signal</keyword>
<gene>
    <name evidence="6" type="ORF">SAMEA3545359_00164</name>
</gene>
<dbReference type="InterPro" id="IPR050490">
    <property type="entry name" value="Bact_solute-bd_prot1"/>
</dbReference>
<dbReference type="Gene3D" id="3.40.190.10">
    <property type="entry name" value="Periplasmic binding protein-like II"/>
    <property type="match status" value="2"/>
</dbReference>
<dbReference type="PROSITE" id="PS51257">
    <property type="entry name" value="PROKAR_LIPOPROTEIN"/>
    <property type="match status" value="1"/>
</dbReference>
<dbReference type="SUPFAM" id="SSF53850">
    <property type="entry name" value="Periplasmic binding protein-like II"/>
    <property type="match status" value="1"/>
</dbReference>
<evidence type="ECO:0000256" key="3">
    <source>
        <dbReference type="ARBA" id="ARBA00023136"/>
    </source>
</evidence>
<dbReference type="EMBL" id="FMHG01000001">
    <property type="protein sequence ID" value="SCJ38351.1"/>
    <property type="molecule type" value="Genomic_DNA"/>
</dbReference>
<keyword evidence="1" id="KW-1003">Cell membrane</keyword>
<name>A0A1C6FZ67_9FIRM</name>